<name>A0A803NHZ1_CANSA</name>
<dbReference type="AlphaFoldDB" id="A0A803NHZ1"/>
<organism evidence="2 3">
    <name type="scientific">Cannabis sativa</name>
    <name type="common">Hemp</name>
    <name type="synonym">Marijuana</name>
    <dbReference type="NCBI Taxonomy" id="3483"/>
    <lineage>
        <taxon>Eukaryota</taxon>
        <taxon>Viridiplantae</taxon>
        <taxon>Streptophyta</taxon>
        <taxon>Embryophyta</taxon>
        <taxon>Tracheophyta</taxon>
        <taxon>Spermatophyta</taxon>
        <taxon>Magnoliopsida</taxon>
        <taxon>eudicotyledons</taxon>
        <taxon>Gunneridae</taxon>
        <taxon>Pentapetalae</taxon>
        <taxon>rosids</taxon>
        <taxon>fabids</taxon>
        <taxon>Rosales</taxon>
        <taxon>Cannabaceae</taxon>
        <taxon>Cannabis</taxon>
    </lineage>
</organism>
<evidence type="ECO:0000313" key="2">
    <source>
        <dbReference type="EnsemblPlants" id="cds.evm.model.01.1645"/>
    </source>
</evidence>
<feature type="region of interest" description="Disordered" evidence="1">
    <location>
        <begin position="302"/>
        <end position="349"/>
    </location>
</feature>
<reference evidence="2" key="2">
    <citation type="submission" date="2021-03" db="UniProtKB">
        <authorList>
            <consortium name="EnsemblPlants"/>
        </authorList>
    </citation>
    <scope>IDENTIFICATION</scope>
</reference>
<protein>
    <submittedName>
        <fullName evidence="2">Uncharacterized protein</fullName>
    </submittedName>
</protein>
<evidence type="ECO:0000256" key="1">
    <source>
        <dbReference type="SAM" id="MobiDB-lite"/>
    </source>
</evidence>
<sequence>MRNSPPRANSHCIWETWSKVKQRRASHSGAYISKFITMKVTKVSAVSRMEEVITVGERKPKFRSRRSATITFSKPEGICQIRFRLATWLANYEKMGLPTRDPTPYLGVYGFSGPGVTPPKIIRLPHDWPRLRRKYPGGSRQREKHSQVGNFPRQDEDVDPLGDRGQCWTRGRIRRFEIDPAIRAKKAWKRFVVQNPDKGMPRLFSTSRIVGCESMLRKPDFFHVRKVGEQPMTLERPKQEEGAYEQNTATIVHPRARTQIPVGSESLVHGKQSLGNFIADSPLSADSHCPLGEFGRVNQAAHSSGDWEKLPEKVANRRSAATNRRSHHEWKKGSPVPQQESQPATFSDVTMSKSVSMPRRFLWFLPGLGSYTSGTNSATSIWENLQTKHNYPWHSSNIGCSLTP</sequence>
<evidence type="ECO:0000313" key="3">
    <source>
        <dbReference type="Proteomes" id="UP000596661"/>
    </source>
</evidence>
<dbReference type="Gramene" id="evm.model.01.1645">
    <property type="protein sequence ID" value="cds.evm.model.01.1645"/>
    <property type="gene ID" value="evm.TU.01.1645"/>
</dbReference>
<feature type="region of interest" description="Disordered" evidence="1">
    <location>
        <begin position="133"/>
        <end position="163"/>
    </location>
</feature>
<proteinExistence type="predicted"/>
<feature type="compositionally biased region" description="Basic and acidic residues" evidence="1">
    <location>
        <begin position="305"/>
        <end position="315"/>
    </location>
</feature>
<dbReference type="EMBL" id="UZAU01000041">
    <property type="status" value="NOT_ANNOTATED_CDS"/>
    <property type="molecule type" value="Genomic_DNA"/>
</dbReference>
<feature type="compositionally biased region" description="Polar residues" evidence="1">
    <location>
        <begin position="336"/>
        <end position="349"/>
    </location>
</feature>
<dbReference type="EnsemblPlants" id="evm.model.01.1645">
    <property type="protein sequence ID" value="cds.evm.model.01.1645"/>
    <property type="gene ID" value="evm.TU.01.1645"/>
</dbReference>
<dbReference type="Proteomes" id="UP000596661">
    <property type="component" value="Chromosome 1"/>
</dbReference>
<keyword evidence="3" id="KW-1185">Reference proteome</keyword>
<reference evidence="2" key="1">
    <citation type="submission" date="2018-11" db="EMBL/GenBank/DDBJ databases">
        <authorList>
            <person name="Grassa J C."/>
        </authorList>
    </citation>
    <scope>NUCLEOTIDE SEQUENCE [LARGE SCALE GENOMIC DNA]</scope>
</reference>
<accession>A0A803NHZ1</accession>